<evidence type="ECO:0000256" key="2">
    <source>
        <dbReference type="ARBA" id="ARBA00004429"/>
    </source>
</evidence>
<dbReference type="SUPFAM" id="SSF48452">
    <property type="entry name" value="TPR-like"/>
    <property type="match status" value="1"/>
</dbReference>
<feature type="domain" description="HemY N-terminal" evidence="12">
    <location>
        <begin position="33"/>
        <end position="132"/>
    </location>
</feature>
<evidence type="ECO:0000256" key="5">
    <source>
        <dbReference type="ARBA" id="ARBA00022519"/>
    </source>
</evidence>
<reference evidence="13" key="1">
    <citation type="submission" date="2017-10" db="EMBL/GenBank/DDBJ databases">
        <title>Whole genome sequencing of members of genus Pseudoxanthomonas.</title>
        <authorList>
            <person name="Kumar S."/>
            <person name="Bansal K."/>
            <person name="Kaur A."/>
            <person name="Patil P."/>
            <person name="Sharma S."/>
            <person name="Patil P.B."/>
        </authorList>
    </citation>
    <scope>NUCLEOTIDE SEQUENCE</scope>
    <source>
        <strain evidence="13">DSM 22914</strain>
    </source>
</reference>
<name>A0A921TEW9_9GAMM</name>
<dbReference type="InterPro" id="IPR005254">
    <property type="entry name" value="Heme_biosyn_assoc_TPR_pro"/>
</dbReference>
<comment type="pathway">
    <text evidence="3">Porphyrin-containing compound metabolism; protoheme biosynthesis.</text>
</comment>
<organism evidence="13 14">
    <name type="scientific">Pseudoxanthomonas taiwanensis</name>
    <dbReference type="NCBI Taxonomy" id="176598"/>
    <lineage>
        <taxon>Bacteria</taxon>
        <taxon>Pseudomonadati</taxon>
        <taxon>Pseudomonadota</taxon>
        <taxon>Gammaproteobacteria</taxon>
        <taxon>Lysobacterales</taxon>
        <taxon>Lysobacteraceae</taxon>
        <taxon>Pseudoxanthomonas</taxon>
    </lineage>
</organism>
<keyword evidence="11" id="KW-0732">Signal</keyword>
<keyword evidence="5" id="KW-0997">Cell inner membrane</keyword>
<evidence type="ECO:0000313" key="14">
    <source>
        <dbReference type="Proteomes" id="UP000717981"/>
    </source>
</evidence>
<keyword evidence="6 10" id="KW-0812">Transmembrane</keyword>
<keyword evidence="8 10" id="KW-0472">Membrane</keyword>
<dbReference type="GO" id="GO:0005886">
    <property type="term" value="C:plasma membrane"/>
    <property type="evidence" value="ECO:0007669"/>
    <property type="project" value="UniProtKB-SubCell"/>
</dbReference>
<dbReference type="GO" id="GO:0006779">
    <property type="term" value="P:porphyrin-containing compound biosynthetic process"/>
    <property type="evidence" value="ECO:0007669"/>
    <property type="project" value="UniProtKB-KW"/>
</dbReference>
<evidence type="ECO:0000256" key="10">
    <source>
        <dbReference type="SAM" id="Phobius"/>
    </source>
</evidence>
<dbReference type="Pfam" id="PF07219">
    <property type="entry name" value="HemY_N"/>
    <property type="match status" value="1"/>
</dbReference>
<dbReference type="InterPro" id="IPR010817">
    <property type="entry name" value="HemY_N"/>
</dbReference>
<dbReference type="Gene3D" id="1.25.40.10">
    <property type="entry name" value="Tetratricopeptide repeat domain"/>
    <property type="match status" value="1"/>
</dbReference>
<evidence type="ECO:0000256" key="11">
    <source>
        <dbReference type="SAM" id="SignalP"/>
    </source>
</evidence>
<evidence type="ECO:0000313" key="13">
    <source>
        <dbReference type="EMBL" id="KAF1684520.1"/>
    </source>
</evidence>
<dbReference type="NCBIfam" id="TIGR00540">
    <property type="entry name" value="TPR_hemY_coli"/>
    <property type="match status" value="1"/>
</dbReference>
<feature type="signal peptide" evidence="11">
    <location>
        <begin position="1"/>
        <end position="20"/>
    </location>
</feature>
<feature type="transmembrane region" description="Helical" evidence="10">
    <location>
        <begin position="51"/>
        <end position="73"/>
    </location>
</feature>
<dbReference type="Proteomes" id="UP000717981">
    <property type="component" value="Unassembled WGS sequence"/>
</dbReference>
<dbReference type="InterPro" id="IPR011990">
    <property type="entry name" value="TPR-like_helical_dom_sf"/>
</dbReference>
<comment type="caution">
    <text evidence="13">The sequence shown here is derived from an EMBL/GenBank/DDBJ whole genome shotgun (WGS) entry which is preliminary data.</text>
</comment>
<evidence type="ECO:0000256" key="8">
    <source>
        <dbReference type="ARBA" id="ARBA00023136"/>
    </source>
</evidence>
<accession>A0A921TEW9</accession>
<comment type="subcellular location">
    <subcellularLocation>
        <location evidence="2">Cell inner membrane</location>
        <topology evidence="2">Multi-pass membrane protein</topology>
    </subcellularLocation>
</comment>
<evidence type="ECO:0000259" key="12">
    <source>
        <dbReference type="Pfam" id="PF07219"/>
    </source>
</evidence>
<protein>
    <submittedName>
        <fullName evidence="13">Porphyrin biosynthesis protein</fullName>
    </submittedName>
</protein>
<evidence type="ECO:0000256" key="3">
    <source>
        <dbReference type="ARBA" id="ARBA00004744"/>
    </source>
</evidence>
<dbReference type="OrthoDB" id="7053339at2"/>
<evidence type="ECO:0000256" key="1">
    <source>
        <dbReference type="ARBA" id="ARBA00002962"/>
    </source>
</evidence>
<evidence type="ECO:0000256" key="6">
    <source>
        <dbReference type="ARBA" id="ARBA00022692"/>
    </source>
</evidence>
<proteinExistence type="predicted"/>
<keyword evidence="7 10" id="KW-1133">Transmembrane helix</keyword>
<dbReference type="EMBL" id="PDWK01000114">
    <property type="protein sequence ID" value="KAF1684520.1"/>
    <property type="molecule type" value="Genomic_DNA"/>
</dbReference>
<sequence length="422" mass="45298">MKPYRSLVMLLLAAALGVLAATWLAQQDLSALGRVIVRTGGYDYSTSVPAALLLVLLAWLLLGALWYLLRLPVRTWSRYRKRRGRARLLEGLAALQGGHWSRAERLLAAAAEDPEAGALALAAAVRAADGRGDGNAAQEWLRALAGRDPVAHALLQAERLLGQGRPVDAINALDVAAAQPLPPRGLVLRVRALRMIGRAGEAYGLLGALRQQNALPPAELAQLEGELAAQALQEAADANELAERWEATPKPLRTAPDVVAAYAVRAAALRWNDAALRHLDHALDARWDEALAALYGRLPIGHVDSRRASAQRWLQAHPASPALLLTLARLARQQGQWTQAEDFLHRALAQGAGAEAWEELGDGLAAAGDEARARLAYANALRASRGEPVQALPGRDLRERIHDLAVPETRDGHGIPHLPGQG</sequence>
<gene>
    <name evidence="13" type="ORF">CR938_13870</name>
</gene>
<keyword evidence="14" id="KW-1185">Reference proteome</keyword>
<evidence type="ECO:0000256" key="4">
    <source>
        <dbReference type="ARBA" id="ARBA00022475"/>
    </source>
</evidence>
<keyword evidence="4" id="KW-1003">Cell membrane</keyword>
<dbReference type="RefSeq" id="WP_162125552.1">
    <property type="nucleotide sequence ID" value="NZ_PDWK01000114.1"/>
</dbReference>
<comment type="function">
    <text evidence="1">Involved in a late step of protoheme IX synthesis.</text>
</comment>
<evidence type="ECO:0000256" key="7">
    <source>
        <dbReference type="ARBA" id="ARBA00022989"/>
    </source>
</evidence>
<dbReference type="GO" id="GO:0042168">
    <property type="term" value="P:heme metabolic process"/>
    <property type="evidence" value="ECO:0007669"/>
    <property type="project" value="InterPro"/>
</dbReference>
<feature type="chain" id="PRO_5037426347" evidence="11">
    <location>
        <begin position="21"/>
        <end position="422"/>
    </location>
</feature>
<dbReference type="AlphaFoldDB" id="A0A921TEW9"/>
<dbReference type="Pfam" id="PF14559">
    <property type="entry name" value="TPR_19"/>
    <property type="match status" value="1"/>
</dbReference>
<keyword evidence="9" id="KW-0627">Porphyrin biosynthesis</keyword>
<evidence type="ECO:0000256" key="9">
    <source>
        <dbReference type="ARBA" id="ARBA00023244"/>
    </source>
</evidence>